<reference evidence="2 3" key="1">
    <citation type="submission" date="2023-07" db="EMBL/GenBank/DDBJ databases">
        <title>Sorghum-associated microbial communities from plants grown in Nebraska, USA.</title>
        <authorList>
            <person name="Schachtman D."/>
        </authorList>
    </citation>
    <scope>NUCLEOTIDE SEQUENCE [LARGE SCALE GENOMIC DNA]</scope>
    <source>
        <strain evidence="2 3">4129</strain>
    </source>
</reference>
<keyword evidence="3" id="KW-1185">Reference proteome</keyword>
<evidence type="ECO:0000313" key="2">
    <source>
        <dbReference type="EMBL" id="MDR7208191.1"/>
    </source>
</evidence>
<dbReference type="InterPro" id="IPR011047">
    <property type="entry name" value="Quinoprotein_ADH-like_sf"/>
</dbReference>
<name>A0ABU1Y1U1_9FLAO</name>
<accession>A0ABU1Y1U1</accession>
<feature type="chain" id="PRO_5046785439" description="DUF4374 domain-containing protein" evidence="1">
    <location>
        <begin position="24"/>
        <end position="414"/>
    </location>
</feature>
<sequence>MKTVKIKNLLALMLMSVAIISCSSDDSSNQETIKGSKYAIGYLTDTWNANYMWSFDSLDQLMSGTIDMTGKGIEQAGSYVPVANTLFALSTDAEGSAPYYLNSVSELVAGPRVFIESSYAHGVTDDDKLIMVGASWDGTATDNELIVYDPSKQAIVARKFDNFKTEGEYFDFPTAITVSNGKAYVSVFSRKKDWLVAGGTSQEKAWIRVYDYPSLNFVKRIEDTRATVVGMYYTGTGIIRTDAGNVYTFSSNSVAAGFDAAVEGKKSTILRINKGATEFDSSYSFDVESSSLGGKVLAAYPIGGEKAYIVYLPTAEDTVSWGFLFDLYKFKSAIIDLPTKTIIPVTGLPEHGGDYYFGVGSLYVEDGNAYKAFKTLDEVRIYRINLATGVATAGAKVTGGGTDISAITKLAPKQ</sequence>
<gene>
    <name evidence="2" type="ORF">J2W48_000112</name>
</gene>
<dbReference type="Proteomes" id="UP001269081">
    <property type="component" value="Unassembled WGS sequence"/>
</dbReference>
<evidence type="ECO:0000256" key="1">
    <source>
        <dbReference type="SAM" id="SignalP"/>
    </source>
</evidence>
<evidence type="ECO:0008006" key="4">
    <source>
        <dbReference type="Google" id="ProtNLM"/>
    </source>
</evidence>
<evidence type="ECO:0000313" key="3">
    <source>
        <dbReference type="Proteomes" id="UP001269081"/>
    </source>
</evidence>
<dbReference type="EMBL" id="JAVDWQ010000001">
    <property type="protein sequence ID" value="MDR7208191.1"/>
    <property type="molecule type" value="Genomic_DNA"/>
</dbReference>
<dbReference type="PROSITE" id="PS51257">
    <property type="entry name" value="PROKAR_LIPOPROTEIN"/>
    <property type="match status" value="1"/>
</dbReference>
<organism evidence="2 3">
    <name type="scientific">Flavobacterium piscis</name>
    <dbReference type="NCBI Taxonomy" id="1114874"/>
    <lineage>
        <taxon>Bacteria</taxon>
        <taxon>Pseudomonadati</taxon>
        <taxon>Bacteroidota</taxon>
        <taxon>Flavobacteriia</taxon>
        <taxon>Flavobacteriales</taxon>
        <taxon>Flavobacteriaceae</taxon>
        <taxon>Flavobacterium</taxon>
    </lineage>
</organism>
<dbReference type="RefSeq" id="WP_310276468.1">
    <property type="nucleotide sequence ID" value="NZ_JAVDWQ010000001.1"/>
</dbReference>
<keyword evidence="1" id="KW-0732">Signal</keyword>
<proteinExistence type="predicted"/>
<dbReference type="SUPFAM" id="SSF50998">
    <property type="entry name" value="Quinoprotein alcohol dehydrogenase-like"/>
    <property type="match status" value="1"/>
</dbReference>
<comment type="caution">
    <text evidence="2">The sequence shown here is derived from an EMBL/GenBank/DDBJ whole genome shotgun (WGS) entry which is preliminary data.</text>
</comment>
<protein>
    <recommendedName>
        <fullName evidence="4">DUF4374 domain-containing protein</fullName>
    </recommendedName>
</protein>
<feature type="signal peptide" evidence="1">
    <location>
        <begin position="1"/>
        <end position="23"/>
    </location>
</feature>